<evidence type="ECO:0000256" key="1">
    <source>
        <dbReference type="SAM" id="MobiDB-lite"/>
    </source>
</evidence>
<proteinExistence type="predicted"/>
<dbReference type="CDD" id="cd04301">
    <property type="entry name" value="NAT_SF"/>
    <property type="match status" value="1"/>
</dbReference>
<dbReference type="GO" id="GO:0016747">
    <property type="term" value="F:acyltransferase activity, transferring groups other than amino-acyl groups"/>
    <property type="evidence" value="ECO:0007669"/>
    <property type="project" value="InterPro"/>
</dbReference>
<evidence type="ECO:0000259" key="2">
    <source>
        <dbReference type="PROSITE" id="PS51186"/>
    </source>
</evidence>
<dbReference type="PANTHER" id="PTHR42791">
    <property type="entry name" value="GNAT FAMILY ACETYLTRANSFERASE"/>
    <property type="match status" value="1"/>
</dbReference>
<protein>
    <submittedName>
        <fullName evidence="3">GNAT family acetyltransferase</fullName>
    </submittedName>
</protein>
<gene>
    <name evidence="3" type="ORF">PG999_005344</name>
</gene>
<organism evidence="3 4">
    <name type="scientific">Apiospora kogelbergensis</name>
    <dbReference type="NCBI Taxonomy" id="1337665"/>
    <lineage>
        <taxon>Eukaryota</taxon>
        <taxon>Fungi</taxon>
        <taxon>Dikarya</taxon>
        <taxon>Ascomycota</taxon>
        <taxon>Pezizomycotina</taxon>
        <taxon>Sordariomycetes</taxon>
        <taxon>Xylariomycetidae</taxon>
        <taxon>Amphisphaeriales</taxon>
        <taxon>Apiosporaceae</taxon>
        <taxon>Apiospora</taxon>
    </lineage>
</organism>
<sequence length="265" mass="28795">MSSSPRFTLYPAQPADIPQLAAISARAFARDANTQMKAQGQKPGAFEHGMAAGLRMWIGLPPSRCVVLKAVERHGDGDGDGAGRIAGWVCWGVRGVELALPSADDEEESLVVARGPDQDGQAAASDPAAEQRQDQVAAPDEEAASRIERFETMTSEHLAAFQKRIMPEGTRCMYIIAAAVDPAAQGRGVGSRLVRWGTEQADRNGVFCWVHASEAGWRMFEGKGFVEVERLTIDLDEWAVGRREGDDGGWGEYTFRYMVRQAGGR</sequence>
<dbReference type="Proteomes" id="UP001392437">
    <property type="component" value="Unassembled WGS sequence"/>
</dbReference>
<keyword evidence="4" id="KW-1185">Reference proteome</keyword>
<dbReference type="SUPFAM" id="SSF55729">
    <property type="entry name" value="Acyl-CoA N-acyltransferases (Nat)"/>
    <property type="match status" value="1"/>
</dbReference>
<evidence type="ECO:0000313" key="3">
    <source>
        <dbReference type="EMBL" id="KAK8121224.1"/>
    </source>
</evidence>
<dbReference type="AlphaFoldDB" id="A0AAW0R202"/>
<dbReference type="InterPro" id="IPR000182">
    <property type="entry name" value="GNAT_dom"/>
</dbReference>
<dbReference type="EMBL" id="JAQQWP010000004">
    <property type="protein sequence ID" value="KAK8121224.1"/>
    <property type="molecule type" value="Genomic_DNA"/>
</dbReference>
<dbReference type="Pfam" id="PF00583">
    <property type="entry name" value="Acetyltransf_1"/>
    <property type="match status" value="1"/>
</dbReference>
<accession>A0AAW0R202</accession>
<feature type="region of interest" description="Disordered" evidence="1">
    <location>
        <begin position="117"/>
        <end position="137"/>
    </location>
</feature>
<comment type="caution">
    <text evidence="3">The sequence shown here is derived from an EMBL/GenBank/DDBJ whole genome shotgun (WGS) entry which is preliminary data.</text>
</comment>
<evidence type="ECO:0000313" key="4">
    <source>
        <dbReference type="Proteomes" id="UP001392437"/>
    </source>
</evidence>
<dbReference type="PROSITE" id="PS51186">
    <property type="entry name" value="GNAT"/>
    <property type="match status" value="1"/>
</dbReference>
<dbReference type="InterPro" id="IPR052523">
    <property type="entry name" value="Trichothecene_AcTrans"/>
</dbReference>
<dbReference type="Gene3D" id="3.40.630.30">
    <property type="match status" value="1"/>
</dbReference>
<feature type="domain" description="N-acetyltransferase" evidence="2">
    <location>
        <begin position="96"/>
        <end position="263"/>
    </location>
</feature>
<name>A0AAW0R202_9PEZI</name>
<reference evidence="3 4" key="1">
    <citation type="submission" date="2023-01" db="EMBL/GenBank/DDBJ databases">
        <title>Analysis of 21 Apiospora genomes using comparative genomics revels a genus with tremendous synthesis potential of carbohydrate active enzymes and secondary metabolites.</title>
        <authorList>
            <person name="Sorensen T."/>
        </authorList>
    </citation>
    <scope>NUCLEOTIDE SEQUENCE [LARGE SCALE GENOMIC DNA]</scope>
    <source>
        <strain evidence="3 4">CBS 117206</strain>
    </source>
</reference>
<dbReference type="InterPro" id="IPR016181">
    <property type="entry name" value="Acyl_CoA_acyltransferase"/>
</dbReference>
<dbReference type="PANTHER" id="PTHR42791:SF1">
    <property type="entry name" value="N-ACETYLTRANSFERASE DOMAIN-CONTAINING PROTEIN"/>
    <property type="match status" value="1"/>
</dbReference>